<comment type="caution">
    <text evidence="1">The sequence shown here is derived from an EMBL/GenBank/DDBJ whole genome shotgun (WGS) entry which is preliminary data.</text>
</comment>
<reference evidence="1 2" key="1">
    <citation type="submission" date="2022-08" db="EMBL/GenBank/DDBJ databases">
        <title>Paenibacillus endoradicis sp. nov., Paenibacillus radicibacter sp. nov and Paenibacillus pararadicis sp. nov., three cold-adapted plant growth-promoting bacteria isolated from root of Larix gmelinii in Great Khingan.</title>
        <authorList>
            <person name="Xue H."/>
        </authorList>
    </citation>
    <scope>NUCLEOTIDE SEQUENCE [LARGE SCALE GENOMIC DNA]</scope>
    <source>
        <strain evidence="1 2">N5-1-1-5</strain>
    </source>
</reference>
<dbReference type="InterPro" id="IPR010037">
    <property type="entry name" value="FkbH_domain"/>
</dbReference>
<dbReference type="InterPro" id="IPR010033">
    <property type="entry name" value="HAD_SF_ppase_IIIC"/>
</dbReference>
<dbReference type="InterPro" id="IPR036514">
    <property type="entry name" value="SGNH_hydro_sf"/>
</dbReference>
<dbReference type="SUPFAM" id="SSF56784">
    <property type="entry name" value="HAD-like"/>
    <property type="match status" value="1"/>
</dbReference>
<proteinExistence type="predicted"/>
<dbReference type="Gene3D" id="3.40.50.1000">
    <property type="entry name" value="HAD superfamily/HAD-like"/>
    <property type="match status" value="1"/>
</dbReference>
<dbReference type="Proteomes" id="UP001300012">
    <property type="component" value="Unassembled WGS sequence"/>
</dbReference>
<evidence type="ECO:0000313" key="1">
    <source>
        <dbReference type="EMBL" id="MCR8632380.1"/>
    </source>
</evidence>
<keyword evidence="2" id="KW-1185">Reference proteome</keyword>
<dbReference type="NCBIfam" id="TIGR01686">
    <property type="entry name" value="FkbH"/>
    <property type="match status" value="1"/>
</dbReference>
<gene>
    <name evidence="1" type="ORF">NV381_14325</name>
</gene>
<dbReference type="InterPro" id="IPR023214">
    <property type="entry name" value="HAD_sf"/>
</dbReference>
<dbReference type="InterPro" id="IPR036412">
    <property type="entry name" value="HAD-like_sf"/>
</dbReference>
<sequence>MLKVSNLADFMSQIRQMENNASTFEAYGNIYFLKNFTVDRIDPFLKYYLLNEKIRPNIVYGTYDNITQEILDDGSSLHTTNPDVVVLSLMLETFDMSYNREGWNYEETKKSLKSLYELIATKTKSLLAINTFIPPFYNEAGLIRSVQDRYHQMLLINQFVRDYAVEHSSRFFLMDWEHMIRQLGEQESIDYRYWYTSKAPFKSSFQSLYALEITKIVRALKGKTKKCILLDCDNTLWGGVVGEDGVEGIKLDSNHYPGKAYYDFQKSVLNLIKRGVMVGLVSKNNEEDVWEVLSSHPDCLIKKSDLAVWRINWNQKDENIASIIKQLNIGEDSIVFVDDNPMECEIVRRLLPEVRVLQVPEKLYEYPNILYKEGLFDKITASQEDQDRTKMYQDETARKSEQSKFSNLEQFLSSLELQAIIHPAKTNEIQRIAQLTQKTNQFNVSTKRYSEEEIKNLTEYPNCVYSLRVQDKFGDYGLTGVFIAKLSQNIGYIDTYLLSCRVLGRNVELAFIHQCMNDIEQMFGIKTWEASYVPTKKNQQVSDFWDRIGFDLEKTIDDEKVYGLIKPNRKVENISYIKITEE</sequence>
<dbReference type="Gene3D" id="3.40.50.1110">
    <property type="entry name" value="SGNH hydrolase"/>
    <property type="match status" value="1"/>
</dbReference>
<name>A0ABT1YGR1_9BACL</name>
<dbReference type="NCBIfam" id="TIGR01681">
    <property type="entry name" value="HAD-SF-IIIC"/>
    <property type="match status" value="1"/>
</dbReference>
<evidence type="ECO:0000313" key="2">
    <source>
        <dbReference type="Proteomes" id="UP001300012"/>
    </source>
</evidence>
<dbReference type="EMBL" id="JANQBD010000009">
    <property type="protein sequence ID" value="MCR8632380.1"/>
    <property type="molecule type" value="Genomic_DNA"/>
</dbReference>
<organism evidence="1 2">
    <name type="scientific">Paenibacillus radicis</name>
    <name type="common">ex Xue et al. 2023</name>
    <dbReference type="NCBI Taxonomy" id="2972489"/>
    <lineage>
        <taxon>Bacteria</taxon>
        <taxon>Bacillati</taxon>
        <taxon>Bacillota</taxon>
        <taxon>Bacilli</taxon>
        <taxon>Bacillales</taxon>
        <taxon>Paenibacillaceae</taxon>
        <taxon>Paenibacillus</taxon>
    </lineage>
</organism>
<dbReference type="RefSeq" id="WP_258213966.1">
    <property type="nucleotide sequence ID" value="NZ_JANQBD010000009.1"/>
</dbReference>
<protein>
    <submittedName>
        <fullName evidence="1">HAD-IIIC family phosphatase</fullName>
    </submittedName>
</protein>
<accession>A0ABT1YGR1</accession>